<dbReference type="PhylomeDB" id="A0A0G4GUN9"/>
<evidence type="ECO:0000313" key="11">
    <source>
        <dbReference type="EMBL" id="CEM34495.1"/>
    </source>
</evidence>
<dbReference type="PROSITE" id="PS51007">
    <property type="entry name" value="CYTC"/>
    <property type="match status" value="1"/>
</dbReference>
<comment type="similarity">
    <text evidence="2 9">Belongs to the cytochrome c family.</text>
</comment>
<dbReference type="InParanoid" id="A0A0G4GUN9"/>
<evidence type="ECO:0000259" key="10">
    <source>
        <dbReference type="PROSITE" id="PS51007"/>
    </source>
</evidence>
<evidence type="ECO:0000256" key="8">
    <source>
        <dbReference type="PROSITE-ProRule" id="PRU00433"/>
    </source>
</evidence>
<organism evidence="11 12">
    <name type="scientific">Vitrella brassicaformis (strain CCMP3155)</name>
    <dbReference type="NCBI Taxonomy" id="1169540"/>
    <lineage>
        <taxon>Eukaryota</taxon>
        <taxon>Sar</taxon>
        <taxon>Alveolata</taxon>
        <taxon>Colpodellida</taxon>
        <taxon>Vitrellaceae</taxon>
        <taxon>Vitrella</taxon>
    </lineage>
</organism>
<dbReference type="STRING" id="1169540.A0A0G4GUN9"/>
<dbReference type="PANTHER" id="PTHR11961">
    <property type="entry name" value="CYTOCHROME C"/>
    <property type="match status" value="1"/>
</dbReference>
<dbReference type="OrthoDB" id="449280at2759"/>
<keyword evidence="4 8" id="KW-0349">Heme</keyword>
<dbReference type="VEuPathDB" id="CryptoDB:Vbra_10416"/>
<name>A0A0G4GUN9_VITBC</name>
<protein>
    <recommendedName>
        <fullName evidence="10">Cytochrome c domain-containing protein</fullName>
    </recommendedName>
</protein>
<evidence type="ECO:0000313" key="12">
    <source>
        <dbReference type="Proteomes" id="UP000041254"/>
    </source>
</evidence>
<gene>
    <name evidence="11" type="ORF">Vbra_10416</name>
</gene>
<dbReference type="EMBL" id="CDMY01000821">
    <property type="protein sequence ID" value="CEM34495.1"/>
    <property type="molecule type" value="Genomic_DNA"/>
</dbReference>
<keyword evidence="3" id="KW-0813">Transport</keyword>
<accession>A0A0G4GUN9</accession>
<evidence type="ECO:0000256" key="5">
    <source>
        <dbReference type="ARBA" id="ARBA00022723"/>
    </source>
</evidence>
<dbReference type="InterPro" id="IPR036909">
    <property type="entry name" value="Cyt_c-like_dom_sf"/>
</dbReference>
<dbReference type="Gene3D" id="1.10.760.10">
    <property type="entry name" value="Cytochrome c-like domain"/>
    <property type="match status" value="1"/>
</dbReference>
<dbReference type="Proteomes" id="UP000041254">
    <property type="component" value="Unassembled WGS sequence"/>
</dbReference>
<dbReference type="GO" id="GO:0046872">
    <property type="term" value="F:metal ion binding"/>
    <property type="evidence" value="ECO:0007669"/>
    <property type="project" value="UniProtKB-KW"/>
</dbReference>
<dbReference type="InterPro" id="IPR009056">
    <property type="entry name" value="Cyt_c-like_dom"/>
</dbReference>
<dbReference type="SUPFAM" id="SSF46626">
    <property type="entry name" value="Cytochrome c"/>
    <property type="match status" value="1"/>
</dbReference>
<dbReference type="InterPro" id="IPR002327">
    <property type="entry name" value="Cyt_c_1A/1B"/>
</dbReference>
<proteinExistence type="inferred from homology"/>
<evidence type="ECO:0000256" key="7">
    <source>
        <dbReference type="ARBA" id="ARBA00023004"/>
    </source>
</evidence>
<keyword evidence="12" id="KW-1185">Reference proteome</keyword>
<keyword evidence="6" id="KW-0249">Electron transport</keyword>
<sequence>MRGRGPHHPIDYEKEIWDEWMCPPGGDDVWQRGIKAFKKHCHQCHSIYPDGHVSSAGRSDWGPTLWNICGRQAGILKGKVGEGQIRCSDYLQDLGKNGLVWNDANLMRYMRDPRPFTDVGDSQIMMRFQGIPDMGTRIDILTYLHSLRPFDPYGEGVMHNLKDRKSWKGVTLLGHLPMA</sequence>
<dbReference type="GO" id="GO:0005758">
    <property type="term" value="C:mitochondrial intermembrane space"/>
    <property type="evidence" value="ECO:0007669"/>
    <property type="project" value="UniProtKB-SubCell"/>
</dbReference>
<evidence type="ECO:0000256" key="2">
    <source>
        <dbReference type="ARBA" id="ARBA00006488"/>
    </source>
</evidence>
<evidence type="ECO:0000256" key="4">
    <source>
        <dbReference type="ARBA" id="ARBA00022617"/>
    </source>
</evidence>
<keyword evidence="5 8" id="KW-0479">Metal-binding</keyword>
<reference evidence="11 12" key="1">
    <citation type="submission" date="2014-11" db="EMBL/GenBank/DDBJ databases">
        <authorList>
            <person name="Zhu J."/>
            <person name="Qi W."/>
            <person name="Song R."/>
        </authorList>
    </citation>
    <scope>NUCLEOTIDE SEQUENCE [LARGE SCALE GENOMIC DNA]</scope>
</reference>
<feature type="domain" description="Cytochrome c" evidence="10">
    <location>
        <begin position="28"/>
        <end position="148"/>
    </location>
</feature>
<comment type="subcellular location">
    <subcellularLocation>
        <location evidence="1">Mitochondrion intermembrane space</location>
    </subcellularLocation>
</comment>
<keyword evidence="7 8" id="KW-0408">Iron</keyword>
<evidence type="ECO:0000256" key="9">
    <source>
        <dbReference type="RuleBase" id="RU004426"/>
    </source>
</evidence>
<evidence type="ECO:0000256" key="6">
    <source>
        <dbReference type="ARBA" id="ARBA00022982"/>
    </source>
</evidence>
<dbReference type="GO" id="GO:0009055">
    <property type="term" value="F:electron transfer activity"/>
    <property type="evidence" value="ECO:0007669"/>
    <property type="project" value="InterPro"/>
</dbReference>
<dbReference type="GO" id="GO:0020037">
    <property type="term" value="F:heme binding"/>
    <property type="evidence" value="ECO:0007669"/>
    <property type="project" value="InterPro"/>
</dbReference>
<evidence type="ECO:0000256" key="1">
    <source>
        <dbReference type="ARBA" id="ARBA00004569"/>
    </source>
</evidence>
<dbReference type="AlphaFoldDB" id="A0A0G4GUN9"/>
<evidence type="ECO:0000256" key="3">
    <source>
        <dbReference type="ARBA" id="ARBA00022448"/>
    </source>
</evidence>